<evidence type="ECO:0000256" key="2">
    <source>
        <dbReference type="ARBA" id="ARBA00022980"/>
    </source>
</evidence>
<evidence type="ECO:0000256" key="3">
    <source>
        <dbReference type="ARBA" id="ARBA00023274"/>
    </source>
</evidence>
<evidence type="ECO:0000256" key="4">
    <source>
        <dbReference type="RuleBase" id="RU364105"/>
    </source>
</evidence>
<evidence type="ECO:0000313" key="6">
    <source>
        <dbReference type="Proteomes" id="UP000317494"/>
    </source>
</evidence>
<keyword evidence="2 4" id="KW-0689">Ribosomal protein</keyword>
<dbReference type="Proteomes" id="UP000317494">
    <property type="component" value="Unassembled WGS sequence"/>
</dbReference>
<keyword evidence="6" id="KW-1185">Reference proteome</keyword>
<sequence>MVGRSVASFPRIFQGTGRAAMATAASKILKPAGVEPDEIELQVAQNIADLEANVPELKAELRGLKITAAKEIDAGHGKRVIIIFVPVPLLKQFHKVQPRLVRELEKKFSDRHVLLVAQRRIMRKPTRRARVKQQRPRSRTLTSVHEKLLEDLVYPTEIVGKRTKIRVDGSKIVKIFLDRKDNTSLEYKLDSFSAAYKKLTGKDVNFEFPTGGLSE</sequence>
<comment type="similarity">
    <text evidence="1 4">Belongs to the eukaryotic ribosomal protein eS7 family.</text>
</comment>
<dbReference type="GO" id="GO:0032040">
    <property type="term" value="C:small-subunit processome"/>
    <property type="evidence" value="ECO:0007669"/>
    <property type="project" value="TreeGrafter"/>
</dbReference>
<dbReference type="GO" id="GO:0022627">
    <property type="term" value="C:cytosolic small ribosomal subunit"/>
    <property type="evidence" value="ECO:0007669"/>
    <property type="project" value="TreeGrafter"/>
</dbReference>
<dbReference type="Pfam" id="PF01251">
    <property type="entry name" value="Ribosomal_S7e"/>
    <property type="match status" value="1"/>
</dbReference>
<dbReference type="InterPro" id="IPR000554">
    <property type="entry name" value="Ribosomal_eS7"/>
</dbReference>
<dbReference type="GO" id="GO:0006412">
    <property type="term" value="P:translation"/>
    <property type="evidence" value="ECO:0007669"/>
    <property type="project" value="InterPro"/>
</dbReference>
<organism evidence="5 6">
    <name type="scientific">Synchytrium endobioticum</name>
    <dbReference type="NCBI Taxonomy" id="286115"/>
    <lineage>
        <taxon>Eukaryota</taxon>
        <taxon>Fungi</taxon>
        <taxon>Fungi incertae sedis</taxon>
        <taxon>Chytridiomycota</taxon>
        <taxon>Chytridiomycota incertae sedis</taxon>
        <taxon>Chytridiomycetes</taxon>
        <taxon>Synchytriales</taxon>
        <taxon>Synchytriaceae</taxon>
        <taxon>Synchytrium</taxon>
    </lineage>
</organism>
<protein>
    <recommendedName>
        <fullName evidence="4">40S ribosomal protein S7</fullName>
    </recommendedName>
</protein>
<dbReference type="STRING" id="286115.A0A507D994"/>
<evidence type="ECO:0000256" key="1">
    <source>
        <dbReference type="ARBA" id="ARBA00007820"/>
    </source>
</evidence>
<proteinExistence type="inferred from homology"/>
<dbReference type="EMBL" id="QEAN01000108">
    <property type="protein sequence ID" value="TPX47957.1"/>
    <property type="molecule type" value="Genomic_DNA"/>
</dbReference>
<gene>
    <name evidence="5" type="ORF">SeMB42_g03161</name>
</gene>
<keyword evidence="3 4" id="KW-0687">Ribonucleoprotein</keyword>
<dbReference type="PROSITE" id="PS00948">
    <property type="entry name" value="RIBOSOMAL_S7E"/>
    <property type="match status" value="1"/>
</dbReference>
<dbReference type="PANTHER" id="PTHR11278:SF0">
    <property type="entry name" value="SMALL RIBOSOMAL SUBUNIT PROTEIN ES7"/>
    <property type="match status" value="1"/>
</dbReference>
<dbReference type="GO" id="GO:0042274">
    <property type="term" value="P:ribosomal small subunit biogenesis"/>
    <property type="evidence" value="ECO:0007669"/>
    <property type="project" value="TreeGrafter"/>
</dbReference>
<dbReference type="VEuPathDB" id="FungiDB:SeMB42_g03161"/>
<dbReference type="InterPro" id="IPR047861">
    <property type="entry name" value="Ribosomal_eS7_CS"/>
</dbReference>
<dbReference type="GO" id="GO:0030686">
    <property type="term" value="C:90S preribosome"/>
    <property type="evidence" value="ECO:0007669"/>
    <property type="project" value="TreeGrafter"/>
</dbReference>
<comment type="caution">
    <text evidence="5">The sequence shown here is derived from an EMBL/GenBank/DDBJ whole genome shotgun (WGS) entry which is preliminary data.</text>
</comment>
<dbReference type="AlphaFoldDB" id="A0A507D994"/>
<name>A0A507D994_9FUNG</name>
<accession>A0A507D994</accession>
<evidence type="ECO:0000313" key="5">
    <source>
        <dbReference type="EMBL" id="TPX47957.1"/>
    </source>
</evidence>
<reference evidence="5 6" key="1">
    <citation type="journal article" date="2019" name="Sci. Rep.">
        <title>Comparative genomics of chytrid fungi reveal insights into the obligate biotrophic and pathogenic lifestyle of Synchytrium endobioticum.</title>
        <authorList>
            <person name="van de Vossenberg B.T.L.H."/>
            <person name="Warris S."/>
            <person name="Nguyen H.D.T."/>
            <person name="van Gent-Pelzer M.P.E."/>
            <person name="Joly D.L."/>
            <person name="van de Geest H.C."/>
            <person name="Bonants P.J.M."/>
            <person name="Smith D.S."/>
            <person name="Levesque C.A."/>
            <person name="van der Lee T.A.J."/>
        </authorList>
    </citation>
    <scope>NUCLEOTIDE SEQUENCE [LARGE SCALE GENOMIC DNA]</scope>
    <source>
        <strain evidence="5 6">MB42</strain>
    </source>
</reference>
<dbReference type="GO" id="GO:0006364">
    <property type="term" value="P:rRNA processing"/>
    <property type="evidence" value="ECO:0007669"/>
    <property type="project" value="TreeGrafter"/>
</dbReference>
<dbReference type="PANTHER" id="PTHR11278">
    <property type="entry name" value="40S RIBOSOMAL PROTEIN S7"/>
    <property type="match status" value="1"/>
</dbReference>
<dbReference type="GO" id="GO:0003735">
    <property type="term" value="F:structural constituent of ribosome"/>
    <property type="evidence" value="ECO:0007669"/>
    <property type="project" value="InterPro"/>
</dbReference>